<feature type="domain" description="Aminotransferase class I/classII large" evidence="6">
    <location>
        <begin position="28"/>
        <end position="366"/>
    </location>
</feature>
<accession>A0ABV9TB06</accession>
<proteinExistence type="inferred from homology"/>
<comment type="cofactor">
    <cofactor evidence="1 5">
        <name>pyridoxal 5'-phosphate</name>
        <dbReference type="ChEBI" id="CHEBI:597326"/>
    </cofactor>
</comment>
<dbReference type="PANTHER" id="PTHR43807">
    <property type="entry name" value="FI04487P"/>
    <property type="match status" value="1"/>
</dbReference>
<dbReference type="Proteomes" id="UP001595926">
    <property type="component" value="Unassembled WGS sequence"/>
</dbReference>
<dbReference type="Pfam" id="PF00155">
    <property type="entry name" value="Aminotran_1_2"/>
    <property type="match status" value="1"/>
</dbReference>
<dbReference type="PANTHER" id="PTHR43807:SF20">
    <property type="entry name" value="FI04487P"/>
    <property type="match status" value="1"/>
</dbReference>
<dbReference type="SUPFAM" id="SSF53383">
    <property type="entry name" value="PLP-dependent transferases"/>
    <property type="match status" value="1"/>
</dbReference>
<reference evidence="8" key="1">
    <citation type="journal article" date="2019" name="Int. J. Syst. Evol. Microbiol.">
        <title>The Global Catalogue of Microorganisms (GCM) 10K type strain sequencing project: providing services to taxonomists for standard genome sequencing and annotation.</title>
        <authorList>
            <consortium name="The Broad Institute Genomics Platform"/>
            <consortium name="The Broad Institute Genome Sequencing Center for Infectious Disease"/>
            <person name="Wu L."/>
            <person name="Ma J."/>
        </authorList>
    </citation>
    <scope>NUCLEOTIDE SEQUENCE [LARGE SCALE GENOMIC DNA]</scope>
    <source>
        <strain evidence="8">CGMCC 1.13718</strain>
    </source>
</reference>
<evidence type="ECO:0000256" key="1">
    <source>
        <dbReference type="ARBA" id="ARBA00001933"/>
    </source>
</evidence>
<evidence type="ECO:0000313" key="7">
    <source>
        <dbReference type="EMBL" id="MFC4892097.1"/>
    </source>
</evidence>
<dbReference type="Gene3D" id="3.40.640.10">
    <property type="entry name" value="Type I PLP-dependent aspartate aminotransferase-like (Major domain)"/>
    <property type="match status" value="1"/>
</dbReference>
<evidence type="ECO:0000256" key="3">
    <source>
        <dbReference type="ARBA" id="ARBA00022679"/>
    </source>
</evidence>
<dbReference type="EC" id="2.6.1.-" evidence="5"/>
<comment type="caution">
    <text evidence="7">The sequence shown here is derived from an EMBL/GenBank/DDBJ whole genome shotgun (WGS) entry which is preliminary data.</text>
</comment>
<dbReference type="InterPro" id="IPR015424">
    <property type="entry name" value="PyrdxlP-dep_Trfase"/>
</dbReference>
<dbReference type="GO" id="GO:0008483">
    <property type="term" value="F:transaminase activity"/>
    <property type="evidence" value="ECO:0007669"/>
    <property type="project" value="UniProtKB-KW"/>
</dbReference>
<evidence type="ECO:0000256" key="4">
    <source>
        <dbReference type="ARBA" id="ARBA00022898"/>
    </source>
</evidence>
<dbReference type="InterPro" id="IPR004838">
    <property type="entry name" value="NHTrfase_class1_PyrdxlP-BS"/>
</dbReference>
<evidence type="ECO:0000256" key="2">
    <source>
        <dbReference type="ARBA" id="ARBA00022576"/>
    </source>
</evidence>
<dbReference type="InterPro" id="IPR051326">
    <property type="entry name" value="Kynurenine-oxoglutarate_AT"/>
</dbReference>
<gene>
    <name evidence="7" type="ORF">ACFPDQ_03440</name>
</gene>
<protein>
    <recommendedName>
        <fullName evidence="5">Aminotransferase</fullName>
        <ecNumber evidence="5">2.6.1.-</ecNumber>
    </recommendedName>
</protein>
<comment type="similarity">
    <text evidence="5">Belongs to the class-I pyridoxal-phosphate-dependent aminotransferase family.</text>
</comment>
<name>A0ABV9TB06_9GAMM</name>
<evidence type="ECO:0000256" key="5">
    <source>
        <dbReference type="RuleBase" id="RU000481"/>
    </source>
</evidence>
<dbReference type="RefSeq" id="WP_119330195.1">
    <property type="nucleotide sequence ID" value="NZ_JBHSJH010000001.1"/>
</dbReference>
<keyword evidence="2 5" id="KW-0032">Aminotransferase</keyword>
<dbReference type="CDD" id="cd00609">
    <property type="entry name" value="AAT_like"/>
    <property type="match status" value="1"/>
</dbReference>
<dbReference type="InterPro" id="IPR004839">
    <property type="entry name" value="Aminotransferase_I/II_large"/>
</dbReference>
<dbReference type="Gene3D" id="3.90.1150.10">
    <property type="entry name" value="Aspartate Aminotransferase, domain 1"/>
    <property type="match status" value="1"/>
</dbReference>
<keyword evidence="4" id="KW-0663">Pyridoxal phosphate</keyword>
<dbReference type="InterPro" id="IPR015422">
    <property type="entry name" value="PyrdxlP-dep_Trfase_small"/>
</dbReference>
<dbReference type="EMBL" id="JBHSJH010000001">
    <property type="protein sequence ID" value="MFC4892097.1"/>
    <property type="molecule type" value="Genomic_DNA"/>
</dbReference>
<keyword evidence="8" id="KW-1185">Reference proteome</keyword>
<evidence type="ECO:0000259" key="6">
    <source>
        <dbReference type="Pfam" id="PF00155"/>
    </source>
</evidence>
<organism evidence="7 8">
    <name type="scientific">Pseudofrancisella aestuarii</name>
    <dbReference type="NCBI Taxonomy" id="2670347"/>
    <lineage>
        <taxon>Bacteria</taxon>
        <taxon>Pseudomonadati</taxon>
        <taxon>Pseudomonadota</taxon>
        <taxon>Gammaproteobacteria</taxon>
        <taxon>Thiotrichales</taxon>
        <taxon>Francisellaceae</taxon>
        <taxon>Pseudofrancisella</taxon>
    </lineage>
</organism>
<dbReference type="InterPro" id="IPR015421">
    <property type="entry name" value="PyrdxlP-dep_Trfase_major"/>
</dbReference>
<sequence>MIKAKPYLDTTPFVYGKMATMAAQHNAVSFTQGAPDFDTPEWFIDKTTYYMKKGFNQYAPIPGAPKLRQAIKEKVKICYDTDVDVDNIIITSGAGEAIYAVLTSYIEKGDEVIFFDPTYDPYNSVTLMNQGIPVRLKLQENGKIDVKAIANAITDRTKVIILNSPHNPMGTVISKEEYQEIAKIIKGKDILLFADEVYEHIYAGDKFTSALEIPELRDQLVVFQSLGKTFNLTGWRIGICIAPKAVIEYVIVVKQVSSFSPSHPMQLALADGIVEHPEYYLNLNKIYKKQNALLREKLKNSRFKLLAWEGSPFQMLDYRNISNENDMEFCTRLIKEYGVGLIPCSSFYEKPEHGLLRLCFAKKDDAIIKGAEILCKI</sequence>
<evidence type="ECO:0000313" key="8">
    <source>
        <dbReference type="Proteomes" id="UP001595926"/>
    </source>
</evidence>
<dbReference type="PROSITE" id="PS00105">
    <property type="entry name" value="AA_TRANSFER_CLASS_1"/>
    <property type="match status" value="1"/>
</dbReference>
<keyword evidence="3 5" id="KW-0808">Transferase</keyword>